<dbReference type="InterPro" id="IPR042098">
    <property type="entry name" value="TauD-like_sf"/>
</dbReference>
<dbReference type="GeneID" id="37035184"/>
<keyword evidence="7" id="KW-0124">Carnitine biosynthesis</keyword>
<evidence type="ECO:0000256" key="7">
    <source>
        <dbReference type="ARBA" id="ARBA00022873"/>
    </source>
</evidence>
<evidence type="ECO:0000256" key="8">
    <source>
        <dbReference type="ARBA" id="ARBA00022964"/>
    </source>
</evidence>
<dbReference type="UniPathway" id="UPA00118"/>
<dbReference type="STRING" id="1522189.A0A316W3I3"/>
<evidence type="ECO:0000256" key="2">
    <source>
        <dbReference type="ARBA" id="ARBA00001961"/>
    </source>
</evidence>
<dbReference type="GO" id="GO:0005739">
    <property type="term" value="C:mitochondrion"/>
    <property type="evidence" value="ECO:0007669"/>
    <property type="project" value="TreeGrafter"/>
</dbReference>
<evidence type="ECO:0000256" key="10">
    <source>
        <dbReference type="ARBA" id="ARBA00023004"/>
    </source>
</evidence>
<comment type="function">
    <text evidence="14">Converts trimethyllysine (TML) into hydroxytrimethyllysine (HTML).</text>
</comment>
<keyword evidence="10" id="KW-0408">Iron</keyword>
<dbReference type="GO" id="GO:0005506">
    <property type="term" value="F:iron ion binding"/>
    <property type="evidence" value="ECO:0007669"/>
    <property type="project" value="InterPro"/>
</dbReference>
<dbReference type="InterPro" id="IPR050411">
    <property type="entry name" value="AlphaKG_dependent_hydroxylases"/>
</dbReference>
<accession>A0A316W3I3</accession>
<evidence type="ECO:0000256" key="5">
    <source>
        <dbReference type="ARBA" id="ARBA00012267"/>
    </source>
</evidence>
<dbReference type="NCBIfam" id="TIGR02410">
    <property type="entry name" value="carnitine_TMLD"/>
    <property type="match status" value="1"/>
</dbReference>
<dbReference type="Pfam" id="PF06155">
    <property type="entry name" value="GBBH-like_N"/>
    <property type="match status" value="1"/>
</dbReference>
<keyword evidence="9" id="KW-0560">Oxidoreductase</keyword>
<comment type="catalytic activity">
    <reaction evidence="15">
        <text>N(6),N(6),N(6)-trimethyl-L-lysine + 2-oxoglutarate + O2 = (3S)-3-hydroxy-N(6),N(6),N(6)-trimethyl-L-lysine + succinate + CO2</text>
        <dbReference type="Rhea" id="RHEA:14181"/>
        <dbReference type="ChEBI" id="CHEBI:15379"/>
        <dbReference type="ChEBI" id="CHEBI:16526"/>
        <dbReference type="ChEBI" id="CHEBI:16810"/>
        <dbReference type="ChEBI" id="CHEBI:30031"/>
        <dbReference type="ChEBI" id="CHEBI:58100"/>
        <dbReference type="ChEBI" id="CHEBI:141499"/>
        <dbReference type="EC" id="1.14.11.8"/>
    </reaction>
</comment>
<feature type="compositionally biased region" description="Low complexity" evidence="16">
    <location>
        <begin position="58"/>
        <end position="69"/>
    </location>
</feature>
<dbReference type="OrthoDB" id="408743at2759"/>
<gene>
    <name evidence="19" type="ORF">IE81DRAFT_321355</name>
</gene>
<dbReference type="AlphaFoldDB" id="A0A316W3I3"/>
<dbReference type="Proteomes" id="UP000245783">
    <property type="component" value="Unassembled WGS sequence"/>
</dbReference>
<keyword evidence="20" id="KW-1185">Reference proteome</keyword>
<dbReference type="SUPFAM" id="SSF51197">
    <property type="entry name" value="Clavaminate synthase-like"/>
    <property type="match status" value="1"/>
</dbReference>
<evidence type="ECO:0000256" key="15">
    <source>
        <dbReference type="ARBA" id="ARBA00049334"/>
    </source>
</evidence>
<organism evidence="19 20">
    <name type="scientific">Ceraceosorus guamensis</name>
    <dbReference type="NCBI Taxonomy" id="1522189"/>
    <lineage>
        <taxon>Eukaryota</taxon>
        <taxon>Fungi</taxon>
        <taxon>Dikarya</taxon>
        <taxon>Basidiomycota</taxon>
        <taxon>Ustilaginomycotina</taxon>
        <taxon>Exobasidiomycetes</taxon>
        <taxon>Ceraceosorales</taxon>
        <taxon>Ceraceosoraceae</taxon>
        <taxon>Ceraceosorus</taxon>
    </lineage>
</organism>
<evidence type="ECO:0000259" key="18">
    <source>
        <dbReference type="Pfam" id="PF06155"/>
    </source>
</evidence>
<proteinExistence type="inferred from homology"/>
<keyword evidence="6" id="KW-0479">Metal-binding</keyword>
<evidence type="ECO:0000313" key="20">
    <source>
        <dbReference type="Proteomes" id="UP000245783"/>
    </source>
</evidence>
<feature type="compositionally biased region" description="Polar residues" evidence="16">
    <location>
        <begin position="182"/>
        <end position="193"/>
    </location>
</feature>
<evidence type="ECO:0000256" key="9">
    <source>
        <dbReference type="ARBA" id="ARBA00023002"/>
    </source>
</evidence>
<dbReference type="Gene3D" id="3.60.130.10">
    <property type="entry name" value="Clavaminate synthase-like"/>
    <property type="match status" value="1"/>
</dbReference>
<comment type="cofactor">
    <cofactor evidence="2">
        <name>L-ascorbate</name>
        <dbReference type="ChEBI" id="CHEBI:38290"/>
    </cofactor>
</comment>
<dbReference type="Gene3D" id="3.30.2020.30">
    <property type="match status" value="1"/>
</dbReference>
<evidence type="ECO:0000313" key="19">
    <source>
        <dbReference type="EMBL" id="PWN44457.1"/>
    </source>
</evidence>
<evidence type="ECO:0000256" key="3">
    <source>
        <dbReference type="ARBA" id="ARBA00005022"/>
    </source>
</evidence>
<dbReference type="PANTHER" id="PTHR10696:SF51">
    <property type="entry name" value="TRIMETHYLLYSINE DIOXYGENASE, MITOCHONDRIAL"/>
    <property type="match status" value="1"/>
</dbReference>
<comment type="cofactor">
    <cofactor evidence="1">
        <name>Fe(2+)</name>
        <dbReference type="ChEBI" id="CHEBI:29033"/>
    </cofactor>
</comment>
<feature type="region of interest" description="Disordered" evidence="16">
    <location>
        <begin position="26"/>
        <end position="69"/>
    </location>
</feature>
<dbReference type="InterPro" id="IPR010376">
    <property type="entry name" value="GBBH-like_N"/>
</dbReference>
<dbReference type="InterPro" id="IPR038492">
    <property type="entry name" value="GBBH-like_N_sf"/>
</dbReference>
<evidence type="ECO:0000256" key="12">
    <source>
        <dbReference type="ARBA" id="ARBA00031778"/>
    </source>
</evidence>
<protein>
    <recommendedName>
        <fullName evidence="5">trimethyllysine dioxygenase</fullName>
        <ecNumber evidence="5">1.14.11.8</ecNumber>
    </recommendedName>
    <alternativeName>
        <fullName evidence="12">Epsilon-trimethyllysine 2-oxoglutarate dioxygenase</fullName>
    </alternativeName>
    <alternativeName>
        <fullName evidence="11">TML hydroxylase</fullName>
    </alternativeName>
    <alternativeName>
        <fullName evidence="13">TML-alpha-ketoglutarate dioxygenase</fullName>
    </alternativeName>
</protein>
<comment type="similarity">
    <text evidence="4">Belongs to the gamma-BBH/TMLD family.</text>
</comment>
<evidence type="ECO:0000256" key="13">
    <source>
        <dbReference type="ARBA" id="ARBA00032283"/>
    </source>
</evidence>
<evidence type="ECO:0000256" key="6">
    <source>
        <dbReference type="ARBA" id="ARBA00022723"/>
    </source>
</evidence>
<comment type="pathway">
    <text evidence="3">Amine and polyamine biosynthesis; carnitine biosynthesis.</text>
</comment>
<dbReference type="FunFam" id="3.30.2020.30:FF:000002">
    <property type="entry name" value="Putative gamma-butyrobetaine dioxygenase"/>
    <property type="match status" value="1"/>
</dbReference>
<evidence type="ECO:0000256" key="4">
    <source>
        <dbReference type="ARBA" id="ARBA00008654"/>
    </source>
</evidence>
<dbReference type="EMBL" id="KZ819361">
    <property type="protein sequence ID" value="PWN44457.1"/>
    <property type="molecule type" value="Genomic_DNA"/>
</dbReference>
<dbReference type="InterPro" id="IPR003819">
    <property type="entry name" value="TauD/TfdA-like"/>
</dbReference>
<dbReference type="InterPro" id="IPR012776">
    <property type="entry name" value="Trimethyllysine_dOase"/>
</dbReference>
<keyword evidence="8 19" id="KW-0223">Dioxygenase</keyword>
<dbReference type="RefSeq" id="XP_025371617.1">
    <property type="nucleotide sequence ID" value="XM_025513314.1"/>
</dbReference>
<dbReference type="FunFam" id="3.60.130.10:FF:000001">
    <property type="entry name" value="Trimethyllysine dioxygenase, mitochondrial"/>
    <property type="match status" value="1"/>
</dbReference>
<dbReference type="PANTHER" id="PTHR10696">
    <property type="entry name" value="GAMMA-BUTYROBETAINE HYDROXYLASE-RELATED"/>
    <property type="match status" value="1"/>
</dbReference>
<evidence type="ECO:0000256" key="1">
    <source>
        <dbReference type="ARBA" id="ARBA00001954"/>
    </source>
</evidence>
<dbReference type="EC" id="1.14.11.8" evidence="5"/>
<evidence type="ECO:0000256" key="14">
    <source>
        <dbReference type="ARBA" id="ARBA00046008"/>
    </source>
</evidence>
<dbReference type="InParanoid" id="A0A316W3I3"/>
<dbReference type="GO" id="GO:0045329">
    <property type="term" value="P:carnitine biosynthetic process"/>
    <property type="evidence" value="ECO:0007669"/>
    <property type="project" value="UniProtKB-UniPathway"/>
</dbReference>
<evidence type="ECO:0000256" key="16">
    <source>
        <dbReference type="SAM" id="MobiDB-lite"/>
    </source>
</evidence>
<feature type="region of interest" description="Disordered" evidence="16">
    <location>
        <begin position="161"/>
        <end position="193"/>
    </location>
</feature>
<dbReference type="Pfam" id="PF02668">
    <property type="entry name" value="TauD"/>
    <property type="match status" value="1"/>
</dbReference>
<feature type="domain" description="TauD/TfdA-like" evidence="17">
    <location>
        <begin position="261"/>
        <end position="507"/>
    </location>
</feature>
<dbReference type="GO" id="GO:0050353">
    <property type="term" value="F:trimethyllysine dioxygenase activity"/>
    <property type="evidence" value="ECO:0007669"/>
    <property type="project" value="UniProtKB-EC"/>
</dbReference>
<evidence type="ECO:0000256" key="11">
    <source>
        <dbReference type="ARBA" id="ARBA00030363"/>
    </source>
</evidence>
<evidence type="ECO:0000259" key="17">
    <source>
        <dbReference type="Pfam" id="PF02668"/>
    </source>
</evidence>
<feature type="domain" description="Gamma-butyrobetaine hydroxylase-like N-terminal" evidence="18">
    <location>
        <begin position="89"/>
        <end position="154"/>
    </location>
</feature>
<dbReference type="CDD" id="cd00250">
    <property type="entry name" value="CAS_like"/>
    <property type="match status" value="1"/>
</dbReference>
<name>A0A316W3I3_9BASI</name>
<sequence length="556" mass="60513">MPVLTRAPSRPCPISLQPFSSSSVFRKASSWGNDSGALKPSPVRREPDNATSAQSNTSPSSAPFLSSTLSASPAPSASSSLQIPSVSFASNQTSVTWSSGVTSRFHHLWLRDHCRCATCYHPKTKQRLLDTFAIPQDVTPSFVESTMEGLLVTWPGLGGPVSSGAPSQGADTTHEHGASDGSVPSTTTETASTGIEHQSLYPWSWLRANSYAPVLSSNMSSLDGAGDLQSDDLGMERRGKVLWGRGIASNPPTVQHQELASERGVAKWLSKLDAYGFCFIAGVPVTPEATQELIEKIAFIRPTHYGGFWDFTSNLAHGDTAYTSIALGAHTDTTYFTDPCGLQLFHLLEHSASEDGTPAKGGESLLVDGFLAAKVLRDVHPEAYRILSETRISTHSAGDEDTFIRPMHPRGYPILEHDDRTGELLLVRQNNDDRSTLKLREEEVMPFYDALRKWNEILTSTDGEYWQQLVPGTALSLLICWISAIANQRVLHGRSAFTGKRRMCGAYLAQDDVRSRTDVLLRRYPDVVHDGPRVPFAPSGGAQGGRFARGVWDDGL</sequence>
<reference evidence="19 20" key="1">
    <citation type="journal article" date="2018" name="Mol. Biol. Evol.">
        <title>Broad Genomic Sampling Reveals a Smut Pathogenic Ancestry of the Fungal Clade Ustilaginomycotina.</title>
        <authorList>
            <person name="Kijpornyongpan T."/>
            <person name="Mondo S.J."/>
            <person name="Barry K."/>
            <person name="Sandor L."/>
            <person name="Lee J."/>
            <person name="Lipzen A."/>
            <person name="Pangilinan J."/>
            <person name="LaButti K."/>
            <person name="Hainaut M."/>
            <person name="Henrissat B."/>
            <person name="Grigoriev I.V."/>
            <person name="Spatafora J.W."/>
            <person name="Aime M.C."/>
        </authorList>
    </citation>
    <scope>NUCLEOTIDE SEQUENCE [LARGE SCALE GENOMIC DNA]</scope>
    <source>
        <strain evidence="19 20">MCA 4658</strain>
    </source>
</reference>